<name>A0A7W6F164_9CAUL</name>
<proteinExistence type="predicted"/>
<dbReference type="RefSeq" id="WP_183198336.1">
    <property type="nucleotide sequence ID" value="NZ_JACIDA010000003.1"/>
</dbReference>
<organism evidence="1 2">
    <name type="scientific">Brevundimonas mediterranea</name>
    <dbReference type="NCBI Taxonomy" id="74329"/>
    <lineage>
        <taxon>Bacteria</taxon>
        <taxon>Pseudomonadati</taxon>
        <taxon>Pseudomonadota</taxon>
        <taxon>Alphaproteobacteria</taxon>
        <taxon>Caulobacterales</taxon>
        <taxon>Caulobacteraceae</taxon>
        <taxon>Brevundimonas</taxon>
    </lineage>
</organism>
<reference evidence="1 2" key="1">
    <citation type="submission" date="2020-08" db="EMBL/GenBank/DDBJ databases">
        <title>Genomic Encyclopedia of Type Strains, Phase IV (KMG-IV): sequencing the most valuable type-strain genomes for metagenomic binning, comparative biology and taxonomic classification.</title>
        <authorList>
            <person name="Goeker M."/>
        </authorList>
    </citation>
    <scope>NUCLEOTIDE SEQUENCE [LARGE SCALE GENOMIC DNA]</scope>
    <source>
        <strain evidence="1 2">DSM 14878</strain>
    </source>
</reference>
<protein>
    <submittedName>
        <fullName evidence="1">Uncharacterized protein</fullName>
    </submittedName>
</protein>
<dbReference type="AlphaFoldDB" id="A0A7W6F164"/>
<accession>A0A7W6F164</accession>
<gene>
    <name evidence="1" type="ORF">GGR11_003070</name>
</gene>
<evidence type="ECO:0000313" key="1">
    <source>
        <dbReference type="EMBL" id="MBB3873508.1"/>
    </source>
</evidence>
<dbReference type="Proteomes" id="UP000532936">
    <property type="component" value="Unassembled WGS sequence"/>
</dbReference>
<evidence type="ECO:0000313" key="2">
    <source>
        <dbReference type="Proteomes" id="UP000532936"/>
    </source>
</evidence>
<sequence length="153" mass="16669">MGLVTWTAVFALPNLRDAPEDVAASLNGLIGADLQRKVRPLLAQSGWNFEEAWPEDHGWHSEAAVIDEGKTIVASFVTSPEVETVEPNDRAPDDRWRIVIGLDVGMFAKTKARRSDLLRALARDAETACCTAGARGFVWEYGGSETSGLAKAW</sequence>
<comment type="caution">
    <text evidence="1">The sequence shown here is derived from an EMBL/GenBank/DDBJ whole genome shotgun (WGS) entry which is preliminary data.</text>
</comment>
<dbReference type="EMBL" id="JACIDA010000003">
    <property type="protein sequence ID" value="MBB3873508.1"/>
    <property type="molecule type" value="Genomic_DNA"/>
</dbReference>